<feature type="transmembrane region" description="Helical" evidence="3">
    <location>
        <begin position="50"/>
        <end position="67"/>
    </location>
</feature>
<keyword evidence="6" id="KW-1185">Reference proteome</keyword>
<keyword evidence="3" id="KW-0472">Membrane</keyword>
<gene>
    <name evidence="5" type="ORF">EAH89_19780</name>
</gene>
<dbReference type="PROSITE" id="PS50111">
    <property type="entry name" value="CHEMOTAXIS_TRANSDUC_2"/>
    <property type="match status" value="1"/>
</dbReference>
<dbReference type="InterPro" id="IPR004089">
    <property type="entry name" value="MCPsignal_dom"/>
</dbReference>
<feature type="transmembrane region" description="Helical" evidence="3">
    <location>
        <begin position="151"/>
        <end position="171"/>
    </location>
</feature>
<dbReference type="Pfam" id="PF00015">
    <property type="entry name" value="MCPsignal"/>
    <property type="match status" value="1"/>
</dbReference>
<keyword evidence="3" id="KW-1133">Transmembrane helix</keyword>
<dbReference type="RefSeq" id="WP_140885460.1">
    <property type="nucleotide sequence ID" value="NZ_RCZP01000024.1"/>
</dbReference>
<comment type="caution">
    <text evidence="5">The sequence shown here is derived from an EMBL/GenBank/DDBJ whole genome shotgun (WGS) entry which is preliminary data.</text>
</comment>
<proteinExistence type="predicted"/>
<organism evidence="5 6">
    <name type="scientific">Muricoccus nepalensis</name>
    <dbReference type="NCBI Taxonomy" id="1854500"/>
    <lineage>
        <taxon>Bacteria</taxon>
        <taxon>Pseudomonadati</taxon>
        <taxon>Pseudomonadota</taxon>
        <taxon>Alphaproteobacteria</taxon>
        <taxon>Acetobacterales</taxon>
        <taxon>Roseomonadaceae</taxon>
        <taxon>Muricoccus</taxon>
    </lineage>
</organism>
<dbReference type="GO" id="GO:0007165">
    <property type="term" value="P:signal transduction"/>
    <property type="evidence" value="ECO:0007669"/>
    <property type="project" value="UniProtKB-KW"/>
</dbReference>
<keyword evidence="3" id="KW-0812">Transmembrane</keyword>
<dbReference type="EMBL" id="RCZP01000024">
    <property type="protein sequence ID" value="TPG51838.1"/>
    <property type="molecule type" value="Genomic_DNA"/>
</dbReference>
<reference evidence="5 6" key="1">
    <citation type="journal article" date="2019" name="Environ. Microbiol.">
        <title>Species interactions and distinct microbial communities in high Arctic permafrost affected cryosols are associated with the CH4 and CO2 gas fluxes.</title>
        <authorList>
            <person name="Altshuler I."/>
            <person name="Hamel J."/>
            <person name="Turney S."/>
            <person name="Magnuson E."/>
            <person name="Levesque R."/>
            <person name="Greer C."/>
            <person name="Whyte L.G."/>
        </authorList>
    </citation>
    <scope>NUCLEOTIDE SEQUENCE [LARGE SCALE GENOMIC DNA]</scope>
    <source>
        <strain evidence="5 6">S9.3B</strain>
    </source>
</reference>
<sequence>MLAPPLATPVGTRLAGLRLVSERAILGIVALHGPALLAAGWLVHGRVRAMLGLWLVLFGAAAASHAARPGTPATRATLAAVLCAMPALLVEELAGHPWQADAHMHFFAALAVTAAMLDYRPVLVGTAAVALHHLVLNFALPAAVFPGGADLARVVFHAVILLFEAAALAWLTARGAAAIEEAERAMAEVALLAGEREEERAAAEARAAAGRREASVAIAAEMERSLGEIVGLLSTSSAGLGQSADALGDTIGLVERQAAGAAVDTREAGEGVGRVAAAAEAMSATLRDITARVAETAAIAGEAVQEVRAADATVRELTEGAERIGDVVRLIGEIAGQTNLLALNATIEAARAGEHGKGFAVVASEVKALAGQTATATEEIGAQVAAMRRATEATIAVLQGIGGTVERTSGIAGAIAAAVGQQDVATRGIGQAAGEVSAGTRRVEEGVTRVGLSVREAREAVEGVRRSSGELARHGEVLRGGIDALVGRLRAQGGAA</sequence>
<evidence type="ECO:0000313" key="5">
    <source>
        <dbReference type="EMBL" id="TPG51838.1"/>
    </source>
</evidence>
<dbReference type="GO" id="GO:0016020">
    <property type="term" value="C:membrane"/>
    <property type="evidence" value="ECO:0007669"/>
    <property type="project" value="InterPro"/>
</dbReference>
<dbReference type="AlphaFoldDB" id="A0A502FQL1"/>
<evidence type="ECO:0000256" key="3">
    <source>
        <dbReference type="SAM" id="Phobius"/>
    </source>
</evidence>
<keyword evidence="1 2" id="KW-0807">Transducer</keyword>
<evidence type="ECO:0000256" key="1">
    <source>
        <dbReference type="ARBA" id="ARBA00023224"/>
    </source>
</evidence>
<evidence type="ECO:0000259" key="4">
    <source>
        <dbReference type="PROSITE" id="PS50111"/>
    </source>
</evidence>
<feature type="transmembrane region" description="Helical" evidence="3">
    <location>
        <begin position="24"/>
        <end position="43"/>
    </location>
</feature>
<feature type="domain" description="Methyl-accepting transducer" evidence="4">
    <location>
        <begin position="236"/>
        <end position="472"/>
    </location>
</feature>
<dbReference type="SUPFAM" id="SSF58104">
    <property type="entry name" value="Methyl-accepting chemotaxis protein (MCP) signaling domain"/>
    <property type="match status" value="1"/>
</dbReference>
<protein>
    <submittedName>
        <fullName evidence="5">Chemotaxis protein</fullName>
    </submittedName>
</protein>
<dbReference type="Gene3D" id="1.10.287.950">
    <property type="entry name" value="Methyl-accepting chemotaxis protein"/>
    <property type="match status" value="1"/>
</dbReference>
<evidence type="ECO:0000313" key="6">
    <source>
        <dbReference type="Proteomes" id="UP000317078"/>
    </source>
</evidence>
<accession>A0A502FQL1</accession>
<name>A0A502FQL1_9PROT</name>
<dbReference type="Proteomes" id="UP000317078">
    <property type="component" value="Unassembled WGS sequence"/>
</dbReference>
<dbReference type="SMART" id="SM00283">
    <property type="entry name" value="MA"/>
    <property type="match status" value="1"/>
</dbReference>
<evidence type="ECO:0000256" key="2">
    <source>
        <dbReference type="PROSITE-ProRule" id="PRU00284"/>
    </source>
</evidence>
<dbReference type="PANTHER" id="PTHR32089">
    <property type="entry name" value="METHYL-ACCEPTING CHEMOTAXIS PROTEIN MCPB"/>
    <property type="match status" value="1"/>
</dbReference>
<dbReference type="PANTHER" id="PTHR32089:SF112">
    <property type="entry name" value="LYSOZYME-LIKE PROTEIN-RELATED"/>
    <property type="match status" value="1"/>
</dbReference>
<dbReference type="OrthoDB" id="354287at2"/>